<evidence type="ECO:0000256" key="5">
    <source>
        <dbReference type="ARBA" id="ARBA00023002"/>
    </source>
</evidence>
<dbReference type="InterPro" id="IPR001128">
    <property type="entry name" value="Cyt_P450"/>
</dbReference>
<comment type="similarity">
    <text evidence="2">Belongs to the cytochrome P450 family.</text>
</comment>
<keyword evidence="3" id="KW-0349">Heme</keyword>
<comment type="caution">
    <text evidence="8">The sequence shown here is derived from an EMBL/GenBank/DDBJ whole genome shotgun (WGS) entry which is preliminary data.</text>
</comment>
<dbReference type="PANTHER" id="PTHR24296">
    <property type="entry name" value="CYTOCHROME P450"/>
    <property type="match status" value="1"/>
</dbReference>
<evidence type="ECO:0000256" key="4">
    <source>
        <dbReference type="ARBA" id="ARBA00022723"/>
    </source>
</evidence>
<keyword evidence="9" id="KW-1185">Reference proteome</keyword>
<keyword evidence="6" id="KW-0408">Iron</keyword>
<sequence>MVQGKRCGNILSYDELKKLHYLHATITESMRLFPLVSMEPRLAVDDDVLPDGTYMGKGWFCDYSAYAMGRMDKIWGENCKEFRPERWLNDDGDF</sequence>
<evidence type="ECO:0000256" key="7">
    <source>
        <dbReference type="ARBA" id="ARBA00023033"/>
    </source>
</evidence>
<name>A0AAW2CQI6_9ROSI</name>
<keyword evidence="5" id="KW-0560">Oxidoreductase</keyword>
<dbReference type="AlphaFoldDB" id="A0AAW2CQI6"/>
<gene>
    <name evidence="8" type="ORF">SO802_018898</name>
</gene>
<dbReference type="SUPFAM" id="SSF48264">
    <property type="entry name" value="Cytochrome P450"/>
    <property type="match status" value="1"/>
</dbReference>
<dbReference type="Pfam" id="PF00067">
    <property type="entry name" value="p450"/>
    <property type="match status" value="1"/>
</dbReference>
<dbReference type="EMBL" id="JAZDWU010000006">
    <property type="protein sequence ID" value="KAK9999295.1"/>
    <property type="molecule type" value="Genomic_DNA"/>
</dbReference>
<evidence type="ECO:0000313" key="8">
    <source>
        <dbReference type="EMBL" id="KAK9999295.1"/>
    </source>
</evidence>
<evidence type="ECO:0000313" key="9">
    <source>
        <dbReference type="Proteomes" id="UP001459277"/>
    </source>
</evidence>
<dbReference type="GO" id="GO:0004497">
    <property type="term" value="F:monooxygenase activity"/>
    <property type="evidence" value="ECO:0007669"/>
    <property type="project" value="UniProtKB-KW"/>
</dbReference>
<evidence type="ECO:0000256" key="6">
    <source>
        <dbReference type="ARBA" id="ARBA00023004"/>
    </source>
</evidence>
<reference evidence="8 9" key="1">
    <citation type="submission" date="2024-01" db="EMBL/GenBank/DDBJ databases">
        <title>A telomere-to-telomere, gap-free genome of sweet tea (Lithocarpus litseifolius).</title>
        <authorList>
            <person name="Zhou J."/>
        </authorList>
    </citation>
    <scope>NUCLEOTIDE SEQUENCE [LARGE SCALE GENOMIC DNA]</scope>
    <source>
        <strain evidence="8">Zhou-2022a</strain>
        <tissue evidence="8">Leaf</tissue>
    </source>
</reference>
<keyword evidence="4" id="KW-0479">Metal-binding</keyword>
<accession>A0AAW2CQI6</accession>
<evidence type="ECO:0000256" key="2">
    <source>
        <dbReference type="ARBA" id="ARBA00010617"/>
    </source>
</evidence>
<keyword evidence="7" id="KW-0503">Monooxygenase</keyword>
<comment type="cofactor">
    <cofactor evidence="1">
        <name>heme</name>
        <dbReference type="ChEBI" id="CHEBI:30413"/>
    </cofactor>
</comment>
<evidence type="ECO:0000256" key="3">
    <source>
        <dbReference type="ARBA" id="ARBA00022617"/>
    </source>
</evidence>
<organism evidence="8 9">
    <name type="scientific">Lithocarpus litseifolius</name>
    <dbReference type="NCBI Taxonomy" id="425828"/>
    <lineage>
        <taxon>Eukaryota</taxon>
        <taxon>Viridiplantae</taxon>
        <taxon>Streptophyta</taxon>
        <taxon>Embryophyta</taxon>
        <taxon>Tracheophyta</taxon>
        <taxon>Spermatophyta</taxon>
        <taxon>Magnoliopsida</taxon>
        <taxon>eudicotyledons</taxon>
        <taxon>Gunneridae</taxon>
        <taxon>Pentapetalae</taxon>
        <taxon>rosids</taxon>
        <taxon>fabids</taxon>
        <taxon>Fagales</taxon>
        <taxon>Fagaceae</taxon>
        <taxon>Lithocarpus</taxon>
    </lineage>
</organism>
<dbReference type="Proteomes" id="UP001459277">
    <property type="component" value="Unassembled WGS sequence"/>
</dbReference>
<dbReference type="GO" id="GO:0020037">
    <property type="term" value="F:heme binding"/>
    <property type="evidence" value="ECO:0007669"/>
    <property type="project" value="InterPro"/>
</dbReference>
<dbReference type="InterPro" id="IPR036396">
    <property type="entry name" value="Cyt_P450_sf"/>
</dbReference>
<evidence type="ECO:0000256" key="1">
    <source>
        <dbReference type="ARBA" id="ARBA00001971"/>
    </source>
</evidence>
<dbReference type="GO" id="GO:0016705">
    <property type="term" value="F:oxidoreductase activity, acting on paired donors, with incorporation or reduction of molecular oxygen"/>
    <property type="evidence" value="ECO:0007669"/>
    <property type="project" value="InterPro"/>
</dbReference>
<protein>
    <submittedName>
        <fullName evidence="8">Uncharacterized protein</fullName>
    </submittedName>
</protein>
<dbReference type="Gene3D" id="1.10.630.10">
    <property type="entry name" value="Cytochrome P450"/>
    <property type="match status" value="1"/>
</dbReference>
<proteinExistence type="inferred from homology"/>
<dbReference type="GO" id="GO:0005506">
    <property type="term" value="F:iron ion binding"/>
    <property type="evidence" value="ECO:0007669"/>
    <property type="project" value="InterPro"/>
</dbReference>